<dbReference type="AlphaFoldDB" id="A0A4S8JU06"/>
<keyword evidence="3" id="KW-1185">Reference proteome</keyword>
<evidence type="ECO:0000313" key="2">
    <source>
        <dbReference type="EMBL" id="THU65646.1"/>
    </source>
</evidence>
<evidence type="ECO:0000313" key="3">
    <source>
        <dbReference type="Proteomes" id="UP000317650"/>
    </source>
</evidence>
<reference evidence="2 3" key="1">
    <citation type="journal article" date="2019" name="Nat. Plants">
        <title>Genome sequencing of Musa balbisiana reveals subgenome evolution and function divergence in polyploid bananas.</title>
        <authorList>
            <person name="Yao X."/>
        </authorList>
    </citation>
    <scope>NUCLEOTIDE SEQUENCE [LARGE SCALE GENOMIC DNA]</scope>
    <source>
        <strain evidence="3">cv. DH-PKW</strain>
        <tissue evidence="2">Leaves</tissue>
    </source>
</reference>
<organism evidence="2 3">
    <name type="scientific">Musa balbisiana</name>
    <name type="common">Banana</name>
    <dbReference type="NCBI Taxonomy" id="52838"/>
    <lineage>
        <taxon>Eukaryota</taxon>
        <taxon>Viridiplantae</taxon>
        <taxon>Streptophyta</taxon>
        <taxon>Embryophyta</taxon>
        <taxon>Tracheophyta</taxon>
        <taxon>Spermatophyta</taxon>
        <taxon>Magnoliopsida</taxon>
        <taxon>Liliopsida</taxon>
        <taxon>Zingiberales</taxon>
        <taxon>Musaceae</taxon>
        <taxon>Musa</taxon>
    </lineage>
</organism>
<dbReference type="Proteomes" id="UP000317650">
    <property type="component" value="Chromosome 5"/>
</dbReference>
<feature type="transmembrane region" description="Helical" evidence="1">
    <location>
        <begin position="49"/>
        <end position="68"/>
    </location>
</feature>
<accession>A0A4S8JU06</accession>
<feature type="transmembrane region" description="Helical" evidence="1">
    <location>
        <begin position="6"/>
        <end position="29"/>
    </location>
</feature>
<keyword evidence="1" id="KW-0812">Transmembrane</keyword>
<comment type="caution">
    <text evidence="2">The sequence shown here is derived from an EMBL/GenBank/DDBJ whole genome shotgun (WGS) entry which is preliminary data.</text>
</comment>
<evidence type="ECO:0000256" key="1">
    <source>
        <dbReference type="SAM" id="Phobius"/>
    </source>
</evidence>
<keyword evidence="1" id="KW-1133">Transmembrane helix</keyword>
<keyword evidence="1" id="KW-0472">Membrane</keyword>
<name>A0A4S8JU06_MUSBA</name>
<proteinExistence type="predicted"/>
<sequence>MTYSTFLKLVFATAVWCIAYAVVAVLMPLPMPSPRFAFSDGSVSRIPRVALLLVPRAMTAVTSFSYAVQRRGD</sequence>
<gene>
    <name evidence="2" type="ORF">C4D60_Mb05t05810</name>
</gene>
<dbReference type="EMBL" id="PYDT01000003">
    <property type="protein sequence ID" value="THU65646.1"/>
    <property type="molecule type" value="Genomic_DNA"/>
</dbReference>
<protein>
    <submittedName>
        <fullName evidence="2">Uncharacterized protein</fullName>
    </submittedName>
</protein>